<sequence>MQKAATPMDQKKELWRMRLASALRTALACTIVGCTTLYGPPPVRRLLEYPAFSYVTTILIVSDATLGDTLRGCWNVFYAIFQVMTLSIFGLWVIGPARFTNSLAALAVAVSAFVVALPESSHLMCKRIAFGQLVIVYVGTIIHGAETGIVMHPIHVASSTALGALASVLAMLFPYPRLAYYKVRKACRLYVENTSQRLNYFTEAISASDNPTTLDFIFQTKSLSLAAAKILQSIKTDQKGMLWERPQVRFFKPHCINPVTNLQDMEISIRGMDTALTYFPLFPVGIMDEEFKHVLLDLRQQISLKLEQAKSSAPFNATTAPETMKNENLQTIFISLKDLSVSFFLYCMKLLLENSPISEDPDCTDGKTQKTDATEWRFGRIWRIVRPTKKNLIFAFKSSLSLGLAVFFGLTYNKENGFWSGLTIAISFVTGRQTTFTLANARAQGTAMGSVYGVLCSFIFQRFAYLRFLPLLPWIVFSCFLMHSRMYGQAGGISAVIGALLILGRDHYGPPSQFAIARITQAIIGLICFIIVETLFNPSRAATLAKSQLSQSLRALRDCIVISPGQEKVPASNTPPLREKHRHLKSCLGQLEKFIIEAESEPNFWFLPFHGACYRKILESLSRMADLLLIASHTTKNLSQISESFQVTVVDLQEYMNEDIELFKIKVGSTLKCLEEVTFIKSLSKLEKELQKKNFPCDIELGKYPNADVLRTFCGNEEVDSITSSFLQHSELLADRIYTDKNEEMLKGQMVFHYNCLAFCISSLMKEAIRIENEVKELVKWDNPSCHTNLYDIHCKISALYS</sequence>
<dbReference type="EMBL" id="JARAOO010000003">
    <property type="protein sequence ID" value="KAJ7977107.1"/>
    <property type="molecule type" value="Genomic_DNA"/>
</dbReference>
<evidence type="ECO:0000313" key="7">
    <source>
        <dbReference type="EMBL" id="KAJ7977107.1"/>
    </source>
</evidence>
<feature type="transmembrane region" description="Helical" evidence="6">
    <location>
        <begin position="392"/>
        <end position="412"/>
    </location>
</feature>
<reference evidence="7" key="1">
    <citation type="journal article" date="2023" name="Science">
        <title>Elucidation of the pathway for biosynthesis of saponin adjuvants from the soapbark tree.</title>
        <authorList>
            <person name="Reed J."/>
            <person name="Orme A."/>
            <person name="El-Demerdash A."/>
            <person name="Owen C."/>
            <person name="Martin L.B.B."/>
            <person name="Misra R.C."/>
            <person name="Kikuchi S."/>
            <person name="Rejzek M."/>
            <person name="Martin A.C."/>
            <person name="Harkess A."/>
            <person name="Leebens-Mack J."/>
            <person name="Louveau T."/>
            <person name="Stephenson M.J."/>
            <person name="Osbourn A."/>
        </authorList>
    </citation>
    <scope>NUCLEOTIDE SEQUENCE</scope>
    <source>
        <strain evidence="7">S10</strain>
    </source>
</reference>
<dbReference type="AlphaFoldDB" id="A0AAD7VIK2"/>
<feature type="transmembrane region" description="Helical" evidence="6">
    <location>
        <begin position="76"/>
        <end position="94"/>
    </location>
</feature>
<feature type="transmembrane region" description="Helical" evidence="6">
    <location>
        <begin position="486"/>
        <end position="503"/>
    </location>
</feature>
<comment type="caution">
    <text evidence="7">The sequence shown here is derived from an EMBL/GenBank/DDBJ whole genome shotgun (WGS) entry which is preliminary data.</text>
</comment>
<dbReference type="Pfam" id="PF04632">
    <property type="entry name" value="FUSC"/>
    <property type="match status" value="1"/>
</dbReference>
<accession>A0AAD7VIK2</accession>
<feature type="transmembrane region" description="Helical" evidence="6">
    <location>
        <begin position="21"/>
        <end position="39"/>
    </location>
</feature>
<comment type="subcellular location">
    <subcellularLocation>
        <location evidence="1">Cell membrane</location>
        <topology evidence="1">Multi-pass membrane protein</topology>
    </subcellularLocation>
</comment>
<proteinExistence type="predicted"/>
<evidence type="ECO:0000256" key="6">
    <source>
        <dbReference type="SAM" id="Phobius"/>
    </source>
</evidence>
<dbReference type="GO" id="GO:0005886">
    <property type="term" value="C:plasma membrane"/>
    <property type="evidence" value="ECO:0007669"/>
    <property type="project" value="UniProtKB-SubCell"/>
</dbReference>
<evidence type="ECO:0000313" key="8">
    <source>
        <dbReference type="Proteomes" id="UP001163823"/>
    </source>
</evidence>
<evidence type="ECO:0000256" key="5">
    <source>
        <dbReference type="ARBA" id="ARBA00023136"/>
    </source>
</evidence>
<evidence type="ECO:0000256" key="2">
    <source>
        <dbReference type="ARBA" id="ARBA00022475"/>
    </source>
</evidence>
<gene>
    <name evidence="7" type="ORF">O6P43_006792</name>
</gene>
<evidence type="ECO:0000256" key="4">
    <source>
        <dbReference type="ARBA" id="ARBA00022989"/>
    </source>
</evidence>
<dbReference type="GO" id="GO:0022857">
    <property type="term" value="F:transmembrane transporter activity"/>
    <property type="evidence" value="ECO:0007669"/>
    <property type="project" value="InterPro"/>
</dbReference>
<feature type="transmembrane region" description="Helical" evidence="6">
    <location>
        <begin position="51"/>
        <end position="69"/>
    </location>
</feature>
<keyword evidence="3 6" id="KW-0812">Transmembrane</keyword>
<protein>
    <submittedName>
        <fullName evidence="7">p-hydroxybenzoic acid efflux pump subunit aaeB</fullName>
    </submittedName>
</protein>
<organism evidence="7 8">
    <name type="scientific">Quillaja saponaria</name>
    <name type="common">Soap bark tree</name>
    <dbReference type="NCBI Taxonomy" id="32244"/>
    <lineage>
        <taxon>Eukaryota</taxon>
        <taxon>Viridiplantae</taxon>
        <taxon>Streptophyta</taxon>
        <taxon>Embryophyta</taxon>
        <taxon>Tracheophyta</taxon>
        <taxon>Spermatophyta</taxon>
        <taxon>Magnoliopsida</taxon>
        <taxon>eudicotyledons</taxon>
        <taxon>Gunneridae</taxon>
        <taxon>Pentapetalae</taxon>
        <taxon>rosids</taxon>
        <taxon>fabids</taxon>
        <taxon>Fabales</taxon>
        <taxon>Quillajaceae</taxon>
        <taxon>Quillaja</taxon>
    </lineage>
</organism>
<dbReference type="InterPro" id="IPR006726">
    <property type="entry name" value="PHBA_efflux_AaeB/fusaric-R"/>
</dbReference>
<keyword evidence="2" id="KW-1003">Cell membrane</keyword>
<name>A0AAD7VIK2_QUISA</name>
<keyword evidence="8" id="KW-1185">Reference proteome</keyword>
<evidence type="ECO:0000256" key="3">
    <source>
        <dbReference type="ARBA" id="ARBA00022692"/>
    </source>
</evidence>
<feature type="transmembrane region" description="Helical" evidence="6">
    <location>
        <begin position="129"/>
        <end position="150"/>
    </location>
</feature>
<feature type="transmembrane region" description="Helical" evidence="6">
    <location>
        <begin position="156"/>
        <end position="175"/>
    </location>
</feature>
<keyword evidence="4 6" id="KW-1133">Transmembrane helix</keyword>
<dbReference type="PANTHER" id="PTHR30509:SF34">
    <property type="entry name" value="F3L24.34 PROTEIN"/>
    <property type="match status" value="1"/>
</dbReference>
<keyword evidence="5 6" id="KW-0472">Membrane</keyword>
<dbReference type="KEGG" id="qsa:O6P43_006792"/>
<dbReference type="PANTHER" id="PTHR30509">
    <property type="entry name" value="P-HYDROXYBENZOIC ACID EFFLUX PUMP SUBUNIT-RELATED"/>
    <property type="match status" value="1"/>
</dbReference>
<dbReference type="Proteomes" id="UP001163823">
    <property type="component" value="Chromosome 3"/>
</dbReference>
<feature type="transmembrane region" description="Helical" evidence="6">
    <location>
        <begin position="515"/>
        <end position="536"/>
    </location>
</feature>
<feature type="transmembrane region" description="Helical" evidence="6">
    <location>
        <begin position="100"/>
        <end position="117"/>
    </location>
</feature>
<evidence type="ECO:0000256" key="1">
    <source>
        <dbReference type="ARBA" id="ARBA00004651"/>
    </source>
</evidence>